<comment type="caution">
    <text evidence="1">The sequence shown here is derived from an EMBL/GenBank/DDBJ whole genome shotgun (WGS) entry which is preliminary data.</text>
</comment>
<organism evidence="1 2">
    <name type="scientific">Colletotrichum zoysiae</name>
    <dbReference type="NCBI Taxonomy" id="1216348"/>
    <lineage>
        <taxon>Eukaryota</taxon>
        <taxon>Fungi</taxon>
        <taxon>Dikarya</taxon>
        <taxon>Ascomycota</taxon>
        <taxon>Pezizomycotina</taxon>
        <taxon>Sordariomycetes</taxon>
        <taxon>Hypocreomycetidae</taxon>
        <taxon>Glomerellales</taxon>
        <taxon>Glomerellaceae</taxon>
        <taxon>Colletotrichum</taxon>
        <taxon>Colletotrichum graminicola species complex</taxon>
    </lineage>
</organism>
<proteinExistence type="predicted"/>
<name>A0AAD9HJT0_9PEZI</name>
<evidence type="ECO:0000313" key="2">
    <source>
        <dbReference type="Proteomes" id="UP001232148"/>
    </source>
</evidence>
<evidence type="ECO:0000313" key="1">
    <source>
        <dbReference type="EMBL" id="KAK2030265.1"/>
    </source>
</evidence>
<accession>A0AAD9HJT0</accession>
<dbReference type="AlphaFoldDB" id="A0AAD9HJT0"/>
<keyword evidence="2" id="KW-1185">Reference proteome</keyword>
<dbReference type="EMBL" id="MU842853">
    <property type="protein sequence ID" value="KAK2030265.1"/>
    <property type="molecule type" value="Genomic_DNA"/>
</dbReference>
<dbReference type="Proteomes" id="UP001232148">
    <property type="component" value="Unassembled WGS sequence"/>
</dbReference>
<protein>
    <submittedName>
        <fullName evidence="1">Uncharacterized protein</fullName>
    </submittedName>
</protein>
<reference evidence="1" key="1">
    <citation type="submission" date="2021-06" db="EMBL/GenBank/DDBJ databases">
        <title>Comparative genomics, transcriptomics and evolutionary studies reveal genomic signatures of adaptation to plant cell wall in hemibiotrophic fungi.</title>
        <authorList>
            <consortium name="DOE Joint Genome Institute"/>
            <person name="Baroncelli R."/>
            <person name="Diaz J.F."/>
            <person name="Benocci T."/>
            <person name="Peng M."/>
            <person name="Battaglia E."/>
            <person name="Haridas S."/>
            <person name="Andreopoulos W."/>
            <person name="Labutti K."/>
            <person name="Pangilinan J."/>
            <person name="Floch G.L."/>
            <person name="Makela M.R."/>
            <person name="Henrissat B."/>
            <person name="Grigoriev I.V."/>
            <person name="Crouch J.A."/>
            <person name="De Vries R.P."/>
            <person name="Sukno S.A."/>
            <person name="Thon M.R."/>
        </authorList>
    </citation>
    <scope>NUCLEOTIDE SEQUENCE</scope>
    <source>
        <strain evidence="1">MAFF235873</strain>
    </source>
</reference>
<gene>
    <name evidence="1" type="ORF">LX32DRAFT_330922</name>
</gene>
<sequence length="121" mass="13144">MDGANSRLLTILTILTYLPTPPIVSLCTCFLRVFLGATSGPSNRCFRSSPEDDGTWMMLPCRPKWVFPTSFGGKPPGCLQNSPGPQVGCTPRLEACEVVRATAHHPWPANDGQKATTPQSW</sequence>